<protein>
    <recommendedName>
        <fullName evidence="4">Stage II sporulation protein P</fullName>
    </recommendedName>
</protein>
<evidence type="ECO:0000313" key="3">
    <source>
        <dbReference type="Proteomes" id="UP000181936"/>
    </source>
</evidence>
<feature type="transmembrane region" description="Helical" evidence="1">
    <location>
        <begin position="47"/>
        <end position="73"/>
    </location>
</feature>
<reference evidence="2 3" key="1">
    <citation type="journal article" date="2016" name="Sci. Rep.">
        <title>Complete genome sequence and transcriptomic analysis of a novel marine strain Bacillus weihaiensis reveals the mechanism of brown algae degradation.</title>
        <authorList>
            <person name="Zhu Y."/>
            <person name="Chen P."/>
            <person name="Bao Y."/>
            <person name="Men Y."/>
            <person name="Zeng Y."/>
            <person name="Yang J."/>
            <person name="Sun J."/>
            <person name="Sun Y."/>
        </authorList>
    </citation>
    <scope>NUCLEOTIDE SEQUENCE [LARGE SCALE GENOMIC DNA]</scope>
    <source>
        <strain evidence="2 3">Alg07</strain>
    </source>
</reference>
<keyword evidence="1" id="KW-0812">Transmembrane</keyword>
<sequence>MRIEDELFNNIKNSDELTPSYEFVQQTRRKLNKEAEKYSRKKQTKKYSFYLVGTLSSLLLFSWIAFFGGFQYLTKSAKEMNTTLQTNQSSLMNSNQNTPIEIFIYHTHNTESFTPLLNIQDPAQAIHEEKNITLVGLQLVKALERRNIPALQDTTNIQQILKEKELSYSHSYTISRNIMEEALQQHKEIKLMIDLHRSAQKRSMTTTKVNGKDTAKITFVVSKLSKNYKENRKIAELLHQKLEKHYPTVSTGVWIKEGNETENTYNQDVFENTLLINLGGVENTLEEESRSVELLANVIKEVVEESK</sequence>
<gene>
    <name evidence="2" type="ORF">A9C19_02400</name>
</gene>
<dbReference type="STRING" id="1547283.A9C19_02400"/>
<keyword evidence="1" id="KW-1133">Transmembrane helix</keyword>
<dbReference type="OrthoDB" id="1633470at2"/>
<evidence type="ECO:0000256" key="1">
    <source>
        <dbReference type="SAM" id="Phobius"/>
    </source>
</evidence>
<organism evidence="2 3">
    <name type="scientific">Bacillus weihaiensis</name>
    <dbReference type="NCBI Taxonomy" id="1547283"/>
    <lineage>
        <taxon>Bacteria</taxon>
        <taxon>Bacillati</taxon>
        <taxon>Bacillota</taxon>
        <taxon>Bacilli</taxon>
        <taxon>Bacillales</taxon>
        <taxon>Bacillaceae</taxon>
        <taxon>Bacillus</taxon>
    </lineage>
</organism>
<dbReference type="NCBIfam" id="TIGR02867">
    <property type="entry name" value="spore_II_P"/>
    <property type="match status" value="1"/>
</dbReference>
<dbReference type="RefSeq" id="WP_072578488.1">
    <property type="nucleotide sequence ID" value="NZ_CP016020.1"/>
</dbReference>
<keyword evidence="1" id="KW-0472">Membrane</keyword>
<proteinExistence type="predicted"/>
<dbReference type="InterPro" id="IPR010897">
    <property type="entry name" value="Spore_II_P"/>
</dbReference>
<dbReference type="KEGG" id="bwh:A9C19_02400"/>
<dbReference type="AlphaFoldDB" id="A0A1L3MMX0"/>
<evidence type="ECO:0000313" key="2">
    <source>
        <dbReference type="EMBL" id="APH03700.1"/>
    </source>
</evidence>
<dbReference type="Proteomes" id="UP000181936">
    <property type="component" value="Chromosome"/>
</dbReference>
<dbReference type="Pfam" id="PF07454">
    <property type="entry name" value="SpoIIP"/>
    <property type="match status" value="1"/>
</dbReference>
<dbReference type="EMBL" id="CP016020">
    <property type="protein sequence ID" value="APH03700.1"/>
    <property type="molecule type" value="Genomic_DNA"/>
</dbReference>
<accession>A0A1L3MMX0</accession>
<name>A0A1L3MMX0_9BACI</name>
<keyword evidence="3" id="KW-1185">Reference proteome</keyword>
<evidence type="ECO:0008006" key="4">
    <source>
        <dbReference type="Google" id="ProtNLM"/>
    </source>
</evidence>